<dbReference type="AlphaFoldDB" id="A0AAV6TYL1"/>
<proteinExistence type="predicted"/>
<reference evidence="2 3" key="1">
    <citation type="journal article" date="2022" name="Nat. Ecol. Evol.">
        <title>A masculinizing supergene underlies an exaggerated male reproductive morph in a spider.</title>
        <authorList>
            <person name="Hendrickx F."/>
            <person name="De Corte Z."/>
            <person name="Sonet G."/>
            <person name="Van Belleghem S.M."/>
            <person name="Kostlbacher S."/>
            <person name="Vangestel C."/>
        </authorList>
    </citation>
    <scope>NUCLEOTIDE SEQUENCE [LARGE SCALE GENOMIC DNA]</scope>
    <source>
        <strain evidence="2">W744_W776</strain>
    </source>
</reference>
<evidence type="ECO:0000313" key="2">
    <source>
        <dbReference type="EMBL" id="KAG8176948.1"/>
    </source>
</evidence>
<organism evidence="2 3">
    <name type="scientific">Oedothorax gibbosus</name>
    <dbReference type="NCBI Taxonomy" id="931172"/>
    <lineage>
        <taxon>Eukaryota</taxon>
        <taxon>Metazoa</taxon>
        <taxon>Ecdysozoa</taxon>
        <taxon>Arthropoda</taxon>
        <taxon>Chelicerata</taxon>
        <taxon>Arachnida</taxon>
        <taxon>Araneae</taxon>
        <taxon>Araneomorphae</taxon>
        <taxon>Entelegynae</taxon>
        <taxon>Araneoidea</taxon>
        <taxon>Linyphiidae</taxon>
        <taxon>Erigoninae</taxon>
        <taxon>Oedothorax</taxon>
    </lineage>
</organism>
<feature type="region of interest" description="Disordered" evidence="1">
    <location>
        <begin position="1"/>
        <end position="24"/>
    </location>
</feature>
<comment type="caution">
    <text evidence="2">The sequence shown here is derived from an EMBL/GenBank/DDBJ whole genome shotgun (WGS) entry which is preliminary data.</text>
</comment>
<protein>
    <submittedName>
        <fullName evidence="2">Uncharacterized protein</fullName>
    </submittedName>
</protein>
<dbReference type="Proteomes" id="UP000827092">
    <property type="component" value="Unassembled WGS sequence"/>
</dbReference>
<evidence type="ECO:0000256" key="1">
    <source>
        <dbReference type="SAM" id="MobiDB-lite"/>
    </source>
</evidence>
<sequence length="82" mass="9387">MAVMMGPEGRLGDSSETSGNHQHCDCPMFYGPNRVVLMKAKGKKSQRPHRQGTLLVPRQRMIMSGFPFFFTPRENMLRRYGV</sequence>
<evidence type="ECO:0000313" key="3">
    <source>
        <dbReference type="Proteomes" id="UP000827092"/>
    </source>
</evidence>
<dbReference type="EMBL" id="JAFNEN010000838">
    <property type="protein sequence ID" value="KAG8176948.1"/>
    <property type="molecule type" value="Genomic_DNA"/>
</dbReference>
<keyword evidence="3" id="KW-1185">Reference proteome</keyword>
<gene>
    <name evidence="2" type="ORF">JTE90_013625</name>
</gene>
<name>A0AAV6TYL1_9ARAC</name>
<accession>A0AAV6TYL1</accession>